<name>A0A015IJL3_RHIIW</name>
<dbReference type="Proteomes" id="UP000022910">
    <property type="component" value="Unassembled WGS sequence"/>
</dbReference>
<protein>
    <submittedName>
        <fullName evidence="1">Uncharacterized protein</fullName>
    </submittedName>
</protein>
<gene>
    <name evidence="1" type="ORF">RirG_235950</name>
</gene>
<dbReference type="EMBL" id="JEMT01028539">
    <property type="protein sequence ID" value="EXX54290.1"/>
    <property type="molecule type" value="Genomic_DNA"/>
</dbReference>
<keyword evidence="2" id="KW-1185">Reference proteome</keyword>
<evidence type="ECO:0000313" key="2">
    <source>
        <dbReference type="Proteomes" id="UP000022910"/>
    </source>
</evidence>
<evidence type="ECO:0000313" key="1">
    <source>
        <dbReference type="EMBL" id="EXX54290.1"/>
    </source>
</evidence>
<accession>A0A015IJL3</accession>
<dbReference type="AlphaFoldDB" id="A0A015IJL3"/>
<comment type="caution">
    <text evidence="1">The sequence shown here is derived from an EMBL/GenBank/DDBJ whole genome shotgun (WGS) entry which is preliminary data.</text>
</comment>
<reference evidence="1 2" key="1">
    <citation type="submission" date="2014-02" db="EMBL/GenBank/DDBJ databases">
        <title>Single nucleus genome sequencing reveals high similarity among nuclei of an endomycorrhizal fungus.</title>
        <authorList>
            <person name="Lin K."/>
            <person name="Geurts R."/>
            <person name="Zhang Z."/>
            <person name="Limpens E."/>
            <person name="Saunders D.G."/>
            <person name="Mu D."/>
            <person name="Pang E."/>
            <person name="Cao H."/>
            <person name="Cha H."/>
            <person name="Lin T."/>
            <person name="Zhou Q."/>
            <person name="Shang Y."/>
            <person name="Li Y."/>
            <person name="Ivanov S."/>
            <person name="Sharma T."/>
            <person name="Velzen R.V."/>
            <person name="Ruijter N.D."/>
            <person name="Aanen D.K."/>
            <person name="Win J."/>
            <person name="Kamoun S."/>
            <person name="Bisseling T."/>
            <person name="Huang S."/>
        </authorList>
    </citation>
    <scope>NUCLEOTIDE SEQUENCE [LARGE SCALE GENOMIC DNA]</scope>
    <source>
        <strain evidence="2">DAOM197198w</strain>
    </source>
</reference>
<sequence>MTLSFFFIGTLPLGDPDFLLPDFWRLRRAWDTVVRLLESGNLDEPGLRSN</sequence>
<dbReference type="HOGENOM" id="CLU_3125826_0_0_1"/>
<organism evidence="1 2">
    <name type="scientific">Rhizophagus irregularis (strain DAOM 197198w)</name>
    <name type="common">Glomus intraradices</name>
    <dbReference type="NCBI Taxonomy" id="1432141"/>
    <lineage>
        <taxon>Eukaryota</taxon>
        <taxon>Fungi</taxon>
        <taxon>Fungi incertae sedis</taxon>
        <taxon>Mucoromycota</taxon>
        <taxon>Glomeromycotina</taxon>
        <taxon>Glomeromycetes</taxon>
        <taxon>Glomerales</taxon>
        <taxon>Glomeraceae</taxon>
        <taxon>Rhizophagus</taxon>
    </lineage>
</organism>
<proteinExistence type="predicted"/>